<comment type="caution">
    <text evidence="1">The sequence shown here is derived from an EMBL/GenBank/DDBJ whole genome shotgun (WGS) entry which is preliminary data.</text>
</comment>
<dbReference type="EMBL" id="JRJU01000007">
    <property type="protein sequence ID" value="KHF40714.1"/>
    <property type="molecule type" value="Genomic_DNA"/>
</dbReference>
<dbReference type="AlphaFoldDB" id="A0A0B0IKX4"/>
<dbReference type="Proteomes" id="UP000030832">
    <property type="component" value="Unassembled WGS sequence"/>
</dbReference>
<gene>
    <name evidence="1" type="ORF">LQ50_07940</name>
</gene>
<reference evidence="1 2" key="1">
    <citation type="submission" date="2014-09" db="EMBL/GenBank/DDBJ databases">
        <title>Genome sequencing and annotation of Bacillus Okhensis strain Kh10-101T.</title>
        <authorList>
            <person name="Prakash J.S."/>
        </authorList>
    </citation>
    <scope>NUCLEOTIDE SEQUENCE [LARGE SCALE GENOMIC DNA]</scope>
    <source>
        <strain evidence="2">Kh10-101T</strain>
    </source>
</reference>
<protein>
    <submittedName>
        <fullName evidence="1">Uncharacterized protein</fullName>
    </submittedName>
</protein>
<sequence length="138" mass="15800">MEILDERKNKVINELVEGVKTKTDIAKGAGVSRQAIYDWLSNTEFKAELDRRLQQRKVLVEKVIDSKLESAVDELIELAHTTTNSRVKAQVLQYIIDRGLGKPTSTHKIETDMNAANEVDKDILDAEFEEWEVEKEDE</sequence>
<dbReference type="eggNOG" id="ENOG5030EFW">
    <property type="taxonomic scope" value="Bacteria"/>
</dbReference>
<dbReference type="RefSeq" id="WP_034627715.1">
    <property type="nucleotide sequence ID" value="NZ_JRJU01000007.1"/>
</dbReference>
<dbReference type="OrthoDB" id="2883388at2"/>
<accession>A0A0B0IKX4</accession>
<dbReference type="Gene3D" id="1.10.10.60">
    <property type="entry name" value="Homeodomain-like"/>
    <property type="match status" value="1"/>
</dbReference>
<name>A0A0B0IKX4_9BACI</name>
<evidence type="ECO:0000313" key="2">
    <source>
        <dbReference type="Proteomes" id="UP000030832"/>
    </source>
</evidence>
<proteinExistence type="predicted"/>
<keyword evidence="2" id="KW-1185">Reference proteome</keyword>
<evidence type="ECO:0000313" key="1">
    <source>
        <dbReference type="EMBL" id="KHF40714.1"/>
    </source>
</evidence>
<organism evidence="1 2">
    <name type="scientific">Halalkalibacter okhensis</name>
    <dbReference type="NCBI Taxonomy" id="333138"/>
    <lineage>
        <taxon>Bacteria</taxon>
        <taxon>Bacillati</taxon>
        <taxon>Bacillota</taxon>
        <taxon>Bacilli</taxon>
        <taxon>Bacillales</taxon>
        <taxon>Bacillaceae</taxon>
        <taxon>Halalkalibacter</taxon>
    </lineage>
</organism>